<dbReference type="KEGG" id="rsn:RSPO_c02570"/>
<dbReference type="Proteomes" id="UP000007953">
    <property type="component" value="Chromosome"/>
</dbReference>
<proteinExistence type="predicted"/>
<evidence type="ECO:0000313" key="2">
    <source>
        <dbReference type="Proteomes" id="UP000007953"/>
    </source>
</evidence>
<accession>F6G3N1</accession>
<sequence length="44" mass="4949">MQTVDYTGFAPLPRPFVAWGWGDVEGWCRVHPFQPCGNACPWAP</sequence>
<protein>
    <submittedName>
        <fullName evidence="1">Uncharacterized protein</fullName>
    </submittedName>
</protein>
<evidence type="ECO:0000313" key="1">
    <source>
        <dbReference type="EMBL" id="AEG69864.1"/>
    </source>
</evidence>
<name>F6G3N1_RALS8</name>
<dbReference type="AlphaFoldDB" id="F6G3N1"/>
<organism evidence="1 2">
    <name type="scientific">Ralstonia solanacearum (strain Po82)</name>
    <dbReference type="NCBI Taxonomy" id="1031711"/>
    <lineage>
        <taxon>Bacteria</taxon>
        <taxon>Pseudomonadati</taxon>
        <taxon>Pseudomonadota</taxon>
        <taxon>Betaproteobacteria</taxon>
        <taxon>Burkholderiales</taxon>
        <taxon>Burkholderiaceae</taxon>
        <taxon>Ralstonia</taxon>
        <taxon>Ralstonia solanacearum species complex</taxon>
    </lineage>
</organism>
<dbReference type="EMBL" id="CP002819">
    <property type="protein sequence ID" value="AEG69864.1"/>
    <property type="molecule type" value="Genomic_DNA"/>
</dbReference>
<dbReference type="HOGENOM" id="CLU_3221112_0_0_4"/>
<gene>
    <name evidence="1" type="ordered locus">RSPO_c02570</name>
</gene>
<reference evidence="1 2" key="1">
    <citation type="journal article" date="2011" name="J. Bacteriol.">
        <title>Complete genome sequence of the plant pathogen Ralstonia solanacearum strain Po82.</title>
        <authorList>
            <person name="Xu J."/>
            <person name="Zheng H.J."/>
            <person name="Liu L."/>
            <person name="Pan Z.C."/>
            <person name="Prior P."/>
            <person name="Tang B."/>
            <person name="Xu J.S."/>
            <person name="Zhang H."/>
            <person name="Tian Q."/>
            <person name="Zhang L.Q."/>
            <person name="Feng J."/>
        </authorList>
    </citation>
    <scope>NUCLEOTIDE SEQUENCE [LARGE SCALE GENOMIC DNA]</scope>
    <source>
        <strain evidence="1 2">Po82</strain>
    </source>
</reference>